<dbReference type="GO" id="GO:0003677">
    <property type="term" value="F:DNA binding"/>
    <property type="evidence" value="ECO:0007669"/>
    <property type="project" value="UniProtKB-UniRule"/>
</dbReference>
<dbReference type="SUPFAM" id="SSF46689">
    <property type="entry name" value="Homeodomain-like"/>
    <property type="match status" value="1"/>
</dbReference>
<dbReference type="PANTHER" id="PTHR43479">
    <property type="entry name" value="ACREF/ENVCD OPERON REPRESSOR-RELATED"/>
    <property type="match status" value="1"/>
</dbReference>
<dbReference type="KEGG" id="lact:D7I46_04875"/>
<accession>A0A387BPN7</accession>
<name>A0A387BPN7_9LACT</name>
<proteinExistence type="predicted"/>
<dbReference type="Pfam" id="PF00440">
    <property type="entry name" value="TetR_N"/>
    <property type="match status" value="1"/>
</dbReference>
<feature type="domain" description="HTH tetR-type" evidence="3">
    <location>
        <begin position="5"/>
        <end position="65"/>
    </location>
</feature>
<dbReference type="AlphaFoldDB" id="A0A387BPN7"/>
<dbReference type="PANTHER" id="PTHR43479:SF11">
    <property type="entry name" value="ACREF_ENVCD OPERON REPRESSOR-RELATED"/>
    <property type="match status" value="1"/>
</dbReference>
<dbReference type="InterPro" id="IPR001647">
    <property type="entry name" value="HTH_TetR"/>
</dbReference>
<dbReference type="RefSeq" id="WP_120771869.1">
    <property type="nucleotide sequence ID" value="NZ_CP032627.1"/>
</dbReference>
<sequence>MNQTEKKKKAILDTTFTLLNEKEIKEITVDEIAQKAVVSKVTLFKYYKNKNHLMNIVIMHAFENMAAQVEKIIQSNLNFEETYEGITQMKLKQLEHYSPIFSQNLMTQYSESPDFFDTDAVTVQMKIYDKLFQKGQDEGKISKDFTKDDFLFLVNIFISGMKGLSADYLFQKTGILTRFFINGLK</sequence>
<reference evidence="4 5" key="1">
    <citation type="submission" date="2018-09" db="EMBL/GenBank/DDBJ databases">
        <title>Genome sequencing of strain 1JSPR-7.</title>
        <authorList>
            <person name="Heo J."/>
            <person name="Kim S.-J."/>
            <person name="Kwon S.-W."/>
        </authorList>
    </citation>
    <scope>NUCLEOTIDE SEQUENCE [LARGE SCALE GENOMIC DNA]</scope>
    <source>
        <strain evidence="4 5">1JSPR-7</strain>
    </source>
</reference>
<evidence type="ECO:0000259" key="3">
    <source>
        <dbReference type="PROSITE" id="PS50977"/>
    </source>
</evidence>
<feature type="DNA-binding region" description="H-T-H motif" evidence="2">
    <location>
        <begin position="28"/>
        <end position="47"/>
    </location>
</feature>
<keyword evidence="1 2" id="KW-0238">DNA-binding</keyword>
<evidence type="ECO:0000256" key="1">
    <source>
        <dbReference type="ARBA" id="ARBA00023125"/>
    </source>
</evidence>
<evidence type="ECO:0000256" key="2">
    <source>
        <dbReference type="PROSITE-ProRule" id="PRU00335"/>
    </source>
</evidence>
<dbReference type="OrthoDB" id="9780939at2"/>
<evidence type="ECO:0000313" key="4">
    <source>
        <dbReference type="EMBL" id="AYG00481.1"/>
    </source>
</evidence>
<dbReference type="InterPro" id="IPR009057">
    <property type="entry name" value="Homeodomain-like_sf"/>
</dbReference>
<keyword evidence="5" id="KW-1185">Reference proteome</keyword>
<gene>
    <name evidence="4" type="ORF">D7I46_04875</name>
</gene>
<evidence type="ECO:0000313" key="5">
    <source>
        <dbReference type="Proteomes" id="UP000269374"/>
    </source>
</evidence>
<dbReference type="Proteomes" id="UP000269374">
    <property type="component" value="Chromosome"/>
</dbReference>
<dbReference type="EMBL" id="CP032627">
    <property type="protein sequence ID" value="AYG00481.1"/>
    <property type="molecule type" value="Genomic_DNA"/>
</dbReference>
<organism evidence="4 5">
    <name type="scientific">Lactococcus allomyrinae</name>
    <dbReference type="NCBI Taxonomy" id="2419773"/>
    <lineage>
        <taxon>Bacteria</taxon>
        <taxon>Bacillati</taxon>
        <taxon>Bacillota</taxon>
        <taxon>Bacilli</taxon>
        <taxon>Lactobacillales</taxon>
        <taxon>Streptococcaceae</taxon>
        <taxon>Lactococcus</taxon>
    </lineage>
</organism>
<dbReference type="PROSITE" id="PS50977">
    <property type="entry name" value="HTH_TETR_2"/>
    <property type="match status" value="1"/>
</dbReference>
<protein>
    <submittedName>
        <fullName evidence="4">TetR/AcrR family transcriptional regulator</fullName>
    </submittedName>
</protein>
<dbReference type="Gene3D" id="1.10.357.10">
    <property type="entry name" value="Tetracycline Repressor, domain 2"/>
    <property type="match status" value="1"/>
</dbReference>
<dbReference type="InterPro" id="IPR050624">
    <property type="entry name" value="HTH-type_Tx_Regulator"/>
</dbReference>